<dbReference type="InterPro" id="IPR050336">
    <property type="entry name" value="Chromosome_partition/occlusion"/>
</dbReference>
<keyword evidence="1" id="KW-0175">Coiled coil</keyword>
<evidence type="ECO:0000313" key="5">
    <source>
        <dbReference type="Proteomes" id="UP000260680"/>
    </source>
</evidence>
<feature type="compositionally biased region" description="Basic and acidic residues" evidence="2">
    <location>
        <begin position="304"/>
        <end position="313"/>
    </location>
</feature>
<evidence type="ECO:0000256" key="2">
    <source>
        <dbReference type="SAM" id="MobiDB-lite"/>
    </source>
</evidence>
<evidence type="ECO:0000259" key="3">
    <source>
        <dbReference type="SMART" id="SM00470"/>
    </source>
</evidence>
<comment type="caution">
    <text evidence="4">The sequence shown here is derived from an EMBL/GenBank/DDBJ whole genome shotgun (WGS) entry which is preliminary data.</text>
</comment>
<dbReference type="GO" id="GO:0045881">
    <property type="term" value="P:positive regulation of sporulation resulting in formation of a cellular spore"/>
    <property type="evidence" value="ECO:0007669"/>
    <property type="project" value="TreeGrafter"/>
</dbReference>
<gene>
    <name evidence="4" type="ORF">DS742_28035</name>
</gene>
<dbReference type="SUPFAM" id="SSF110849">
    <property type="entry name" value="ParB/Sulfiredoxin"/>
    <property type="match status" value="1"/>
</dbReference>
<dbReference type="SMART" id="SM00470">
    <property type="entry name" value="ParB"/>
    <property type="match status" value="1"/>
</dbReference>
<dbReference type="GO" id="GO:0005694">
    <property type="term" value="C:chromosome"/>
    <property type="evidence" value="ECO:0007669"/>
    <property type="project" value="TreeGrafter"/>
</dbReference>
<feature type="coiled-coil region" evidence="1">
    <location>
        <begin position="232"/>
        <end position="266"/>
    </location>
</feature>
<dbReference type="PANTHER" id="PTHR33375:SF1">
    <property type="entry name" value="CHROMOSOME-PARTITIONING PROTEIN PARB-RELATED"/>
    <property type="match status" value="1"/>
</dbReference>
<dbReference type="Gene3D" id="3.90.1530.10">
    <property type="entry name" value="Conserved hypothetical protein from pyrococcus furiosus pfu- 392566-001, ParB domain"/>
    <property type="match status" value="1"/>
</dbReference>
<dbReference type="EMBL" id="QOHO01000135">
    <property type="protein sequence ID" value="RFZ75626.1"/>
    <property type="molecule type" value="Genomic_DNA"/>
</dbReference>
<proteinExistence type="predicted"/>
<dbReference type="PANTHER" id="PTHR33375">
    <property type="entry name" value="CHROMOSOME-PARTITIONING PROTEIN PARB-RELATED"/>
    <property type="match status" value="1"/>
</dbReference>
<dbReference type="CDD" id="cd16387">
    <property type="entry name" value="ParB_N_Srx"/>
    <property type="match status" value="1"/>
</dbReference>
<protein>
    <recommendedName>
        <fullName evidence="3">ParB-like N-terminal domain-containing protein</fullName>
    </recommendedName>
</protein>
<dbReference type="RefSeq" id="WP_117420195.1">
    <property type="nucleotide sequence ID" value="NZ_QOHO01000135.1"/>
</dbReference>
<evidence type="ECO:0000256" key="1">
    <source>
        <dbReference type="SAM" id="Coils"/>
    </source>
</evidence>
<reference evidence="4 5" key="1">
    <citation type="submission" date="2018-07" db="EMBL/GenBank/DDBJ databases">
        <title>New species, Clostridium PI-S10-A1B.</title>
        <authorList>
            <person name="Krishna G."/>
            <person name="Summeta K."/>
            <person name="Shikha S."/>
            <person name="Prabhu P.B."/>
            <person name="Suresh K."/>
        </authorList>
    </citation>
    <scope>NUCLEOTIDE SEQUENCE [LARGE SCALE GENOMIC DNA]</scope>
    <source>
        <strain evidence="4 5">PI-S10-A1B</strain>
    </source>
</reference>
<dbReference type="InterPro" id="IPR003115">
    <property type="entry name" value="ParB_N"/>
</dbReference>
<dbReference type="Gene3D" id="1.10.10.2830">
    <property type="match status" value="1"/>
</dbReference>
<dbReference type="InterPro" id="IPR036086">
    <property type="entry name" value="ParB/Sulfiredoxin_sf"/>
</dbReference>
<sequence>MGLGGEFSFLDIVNSATRSRTAAGVKDYTEIWLSPYEVKEAPQNTRQEYKNIDALADAFLLVGQEQPTVLAKVNGEYRIVDGHRRNRANIMLIERGYEQFKKVRFFYKDMTENMYELSLLAGNGFTQDLTPYEKAELAGRLKKVLEKMRDNGEIELKGKLRDIIGQYLGESSGQMGRYEKINNSLTEEAKEQFKNGNLGSVAAYETARLPAAEQKIIAERAAEQGGIEGKEIAAIVQEKKELEKQTKKAEEAAKEAKKAAKDAKDAQIGAAQASLQAERSAENADQSAGVVIGMNPPMVSNMDTEEKGETSPEKIEGETVYTLQQLMIQAKKVTYNELLVLQDILMSCSNRE</sequence>
<feature type="region of interest" description="Disordered" evidence="2">
    <location>
        <begin position="291"/>
        <end position="313"/>
    </location>
</feature>
<dbReference type="OrthoDB" id="1700487at2"/>
<dbReference type="GO" id="GO:0007059">
    <property type="term" value="P:chromosome segregation"/>
    <property type="evidence" value="ECO:0007669"/>
    <property type="project" value="TreeGrafter"/>
</dbReference>
<name>A0A3E2N3S8_9FIRM</name>
<feature type="domain" description="ParB-like N-terminal" evidence="3">
    <location>
        <begin position="31"/>
        <end position="123"/>
    </location>
</feature>
<dbReference type="Proteomes" id="UP000260680">
    <property type="component" value="Unassembled WGS sequence"/>
</dbReference>
<dbReference type="AlphaFoldDB" id="A0A3E2N3S8"/>
<organism evidence="4 5">
    <name type="scientific">Lacrimispora amygdalina</name>
    <dbReference type="NCBI Taxonomy" id="253257"/>
    <lineage>
        <taxon>Bacteria</taxon>
        <taxon>Bacillati</taxon>
        <taxon>Bacillota</taxon>
        <taxon>Clostridia</taxon>
        <taxon>Lachnospirales</taxon>
        <taxon>Lachnospiraceae</taxon>
        <taxon>Lacrimispora</taxon>
    </lineage>
</organism>
<accession>A0A3E2N3S8</accession>
<evidence type="ECO:0000313" key="4">
    <source>
        <dbReference type="EMBL" id="RFZ75626.1"/>
    </source>
</evidence>